<evidence type="ECO:0000313" key="12">
    <source>
        <dbReference type="EMBL" id="KAK7277626.1"/>
    </source>
</evidence>
<proteinExistence type="inferred from homology"/>
<evidence type="ECO:0000256" key="5">
    <source>
        <dbReference type="ARBA" id="ARBA00022729"/>
    </source>
</evidence>
<evidence type="ECO:0000256" key="9">
    <source>
        <dbReference type="SAM" id="MobiDB-lite"/>
    </source>
</evidence>
<evidence type="ECO:0000313" key="13">
    <source>
        <dbReference type="Proteomes" id="UP001359559"/>
    </source>
</evidence>
<feature type="compositionally biased region" description="Basic residues" evidence="9">
    <location>
        <begin position="167"/>
        <end position="179"/>
    </location>
</feature>
<sequence length="179" mass="18826">MGQFRGFQMKVILALIITSVNLVTGQINTPCTTTMINSITQCVNFITGSTNNGATPSATCCDSLLSLVSTSVECACLVITANVPLQLPIKQALSLFLPQACNLDAMPALCKALASPLPAPGPALLGSNDQTPPPFAASPLSPQAIAVAKAPEYQIPQPASVESTPTKQKRPRNFRKLEY</sequence>
<dbReference type="EMBL" id="JAYKXN010000006">
    <property type="protein sequence ID" value="KAK7277626.1"/>
    <property type="molecule type" value="Genomic_DNA"/>
</dbReference>
<keyword evidence="3" id="KW-1003">Cell membrane</keyword>
<evidence type="ECO:0000256" key="8">
    <source>
        <dbReference type="ARBA" id="ARBA00023288"/>
    </source>
</evidence>
<dbReference type="Pfam" id="PF14368">
    <property type="entry name" value="LTP_2"/>
    <property type="match status" value="1"/>
</dbReference>
<feature type="chain" id="PRO_5043031529" description="Bifunctional inhibitor/plant lipid transfer protein/seed storage helical domain-containing protein" evidence="10">
    <location>
        <begin position="26"/>
        <end position="179"/>
    </location>
</feature>
<name>A0AAN9FLU5_CLITE</name>
<evidence type="ECO:0000256" key="6">
    <source>
        <dbReference type="ARBA" id="ARBA00023157"/>
    </source>
</evidence>
<accession>A0AAN9FLU5</accession>
<comment type="caution">
    <text evidence="12">The sequence shown here is derived from an EMBL/GenBank/DDBJ whole genome shotgun (WGS) entry which is preliminary data.</text>
</comment>
<evidence type="ECO:0000259" key="11">
    <source>
        <dbReference type="Pfam" id="PF14368"/>
    </source>
</evidence>
<keyword evidence="7" id="KW-0325">Glycoprotein</keyword>
<organism evidence="12 13">
    <name type="scientific">Clitoria ternatea</name>
    <name type="common">Butterfly pea</name>
    <dbReference type="NCBI Taxonomy" id="43366"/>
    <lineage>
        <taxon>Eukaryota</taxon>
        <taxon>Viridiplantae</taxon>
        <taxon>Streptophyta</taxon>
        <taxon>Embryophyta</taxon>
        <taxon>Tracheophyta</taxon>
        <taxon>Spermatophyta</taxon>
        <taxon>Magnoliopsida</taxon>
        <taxon>eudicotyledons</taxon>
        <taxon>Gunneridae</taxon>
        <taxon>Pentapetalae</taxon>
        <taxon>rosids</taxon>
        <taxon>fabids</taxon>
        <taxon>Fabales</taxon>
        <taxon>Fabaceae</taxon>
        <taxon>Papilionoideae</taxon>
        <taxon>50 kb inversion clade</taxon>
        <taxon>NPAAA clade</taxon>
        <taxon>indigoferoid/millettioid clade</taxon>
        <taxon>Phaseoleae</taxon>
        <taxon>Clitoria</taxon>
    </lineage>
</organism>
<evidence type="ECO:0000256" key="7">
    <source>
        <dbReference type="ARBA" id="ARBA00023180"/>
    </source>
</evidence>
<keyword evidence="8" id="KW-0449">Lipoprotein</keyword>
<dbReference type="InterPro" id="IPR043325">
    <property type="entry name" value="LTSS"/>
</dbReference>
<keyword evidence="4" id="KW-0336">GPI-anchor</keyword>
<evidence type="ECO:0000256" key="4">
    <source>
        <dbReference type="ARBA" id="ARBA00022622"/>
    </source>
</evidence>
<evidence type="ECO:0000256" key="2">
    <source>
        <dbReference type="ARBA" id="ARBA00009748"/>
    </source>
</evidence>
<feature type="region of interest" description="Disordered" evidence="9">
    <location>
        <begin position="156"/>
        <end position="179"/>
    </location>
</feature>
<protein>
    <recommendedName>
        <fullName evidence="11">Bifunctional inhibitor/plant lipid transfer protein/seed storage helical domain-containing protein</fullName>
    </recommendedName>
</protein>
<dbReference type="Gene3D" id="1.10.110.10">
    <property type="entry name" value="Plant lipid-transfer and hydrophobic proteins"/>
    <property type="match status" value="1"/>
</dbReference>
<keyword evidence="5 10" id="KW-0732">Signal</keyword>
<dbReference type="Proteomes" id="UP001359559">
    <property type="component" value="Unassembled WGS sequence"/>
</dbReference>
<dbReference type="SUPFAM" id="SSF47699">
    <property type="entry name" value="Bifunctional inhibitor/lipid-transfer protein/seed storage 2S albumin"/>
    <property type="match status" value="1"/>
</dbReference>
<gene>
    <name evidence="12" type="ORF">RJT34_22641</name>
</gene>
<dbReference type="InterPro" id="IPR016140">
    <property type="entry name" value="Bifunc_inhib/LTP/seed_store"/>
</dbReference>
<dbReference type="CDD" id="cd00010">
    <property type="entry name" value="AAI_LTSS"/>
    <property type="match status" value="1"/>
</dbReference>
<comment type="subcellular location">
    <subcellularLocation>
        <location evidence="1">Cell membrane</location>
        <topology evidence="1">Lipid-anchor</topology>
        <topology evidence="1">GPI-anchor</topology>
    </subcellularLocation>
</comment>
<keyword evidence="13" id="KW-1185">Reference proteome</keyword>
<keyword evidence="4" id="KW-0472">Membrane</keyword>
<keyword evidence="6" id="KW-1015">Disulfide bond</keyword>
<feature type="signal peptide" evidence="10">
    <location>
        <begin position="1"/>
        <end position="25"/>
    </location>
</feature>
<dbReference type="InterPro" id="IPR036312">
    <property type="entry name" value="Bifun_inhib/LTP/seed_sf"/>
</dbReference>
<evidence type="ECO:0000256" key="1">
    <source>
        <dbReference type="ARBA" id="ARBA00004609"/>
    </source>
</evidence>
<evidence type="ECO:0000256" key="10">
    <source>
        <dbReference type="SAM" id="SignalP"/>
    </source>
</evidence>
<dbReference type="PANTHER" id="PTHR33044">
    <property type="entry name" value="BIFUNCTIONAL INHIBITOR/LIPID-TRANSFER PROTEIN/SEED STORAGE 2S ALBUMIN SUPERFAMILY PROTEIN-RELATED"/>
    <property type="match status" value="1"/>
</dbReference>
<dbReference type="GO" id="GO:0005886">
    <property type="term" value="C:plasma membrane"/>
    <property type="evidence" value="ECO:0007669"/>
    <property type="project" value="UniProtKB-SubCell"/>
</dbReference>
<evidence type="ECO:0000256" key="3">
    <source>
        <dbReference type="ARBA" id="ARBA00022475"/>
    </source>
</evidence>
<dbReference type="GO" id="GO:0098552">
    <property type="term" value="C:side of membrane"/>
    <property type="evidence" value="ECO:0007669"/>
    <property type="project" value="UniProtKB-KW"/>
</dbReference>
<comment type="similarity">
    <text evidence="2">Belongs to the plant LTP family.</text>
</comment>
<reference evidence="12 13" key="1">
    <citation type="submission" date="2024-01" db="EMBL/GenBank/DDBJ databases">
        <title>The genomes of 5 underutilized Papilionoideae crops provide insights into root nodulation and disease resistance.</title>
        <authorList>
            <person name="Yuan L."/>
        </authorList>
    </citation>
    <scope>NUCLEOTIDE SEQUENCE [LARGE SCALE GENOMIC DNA]</scope>
    <source>
        <strain evidence="12">LY-2023</strain>
        <tissue evidence="12">Leaf</tissue>
    </source>
</reference>
<dbReference type="AlphaFoldDB" id="A0AAN9FLU5"/>
<feature type="domain" description="Bifunctional inhibitor/plant lipid transfer protein/seed storage helical" evidence="11">
    <location>
        <begin position="23"/>
        <end position="110"/>
    </location>
</feature>